<dbReference type="EMBL" id="AM270418">
    <property type="protein sequence ID" value="CAK32556.1"/>
    <property type="molecule type" value="Genomic_DNA"/>
</dbReference>
<name>Q1EHY3_9ZZZZ</name>
<dbReference type="PANTHER" id="PTHR43132">
    <property type="entry name" value="ARSENICAL RESISTANCE OPERON REPRESSOR ARSR-RELATED"/>
    <property type="match status" value="1"/>
</dbReference>
<dbReference type="InterPro" id="IPR036390">
    <property type="entry name" value="WH_DNA-bd_sf"/>
</dbReference>
<keyword evidence="3" id="KW-0804">Transcription</keyword>
<feature type="domain" description="HTH arsR-type" evidence="4">
    <location>
        <begin position="1"/>
        <end position="95"/>
    </location>
</feature>
<dbReference type="Gene3D" id="1.10.10.10">
    <property type="entry name" value="Winged helix-like DNA-binding domain superfamily/Winged helix DNA-binding domain"/>
    <property type="match status" value="1"/>
</dbReference>
<evidence type="ECO:0000256" key="3">
    <source>
        <dbReference type="ARBA" id="ARBA00023163"/>
    </source>
</evidence>
<evidence type="ECO:0000259" key="4">
    <source>
        <dbReference type="PROSITE" id="PS50987"/>
    </source>
</evidence>
<keyword evidence="2" id="KW-0238">DNA-binding</keyword>
<evidence type="ECO:0000313" key="5">
    <source>
        <dbReference type="EMBL" id="CAK32556.1"/>
    </source>
</evidence>
<organism evidence="5">
    <name type="scientific">uncultured organism</name>
    <dbReference type="NCBI Taxonomy" id="155900"/>
    <lineage>
        <taxon>unclassified sequences</taxon>
        <taxon>environmental samples</taxon>
    </lineage>
</organism>
<dbReference type="SMART" id="SM00418">
    <property type="entry name" value="HTH_ARSR"/>
    <property type="match status" value="1"/>
</dbReference>
<sequence length="105" mass="11557">MEPKHAARCLEKLGNATRLEIFRLLVRAGPAGLAVGEIQEHLDIPGSTLSHHISHLVNAGLVHQQREGRVLRCTPNFTLIDKVIRFLIEECCVGVAEAEKAREAS</sequence>
<dbReference type="PANTHER" id="PTHR43132:SF2">
    <property type="entry name" value="ARSENICAL RESISTANCE OPERON REPRESSOR ARSR-RELATED"/>
    <property type="match status" value="1"/>
</dbReference>
<dbReference type="InterPro" id="IPR036388">
    <property type="entry name" value="WH-like_DNA-bd_sf"/>
</dbReference>
<dbReference type="InterPro" id="IPR051011">
    <property type="entry name" value="Metal_resp_trans_reg"/>
</dbReference>
<evidence type="ECO:0000256" key="1">
    <source>
        <dbReference type="ARBA" id="ARBA00023015"/>
    </source>
</evidence>
<dbReference type="GO" id="GO:0003677">
    <property type="term" value="F:DNA binding"/>
    <property type="evidence" value="ECO:0007669"/>
    <property type="project" value="UniProtKB-KW"/>
</dbReference>
<dbReference type="CDD" id="cd00090">
    <property type="entry name" value="HTH_ARSR"/>
    <property type="match status" value="1"/>
</dbReference>
<dbReference type="AlphaFoldDB" id="Q1EHY3"/>
<dbReference type="NCBIfam" id="NF033788">
    <property type="entry name" value="HTH_metalloreg"/>
    <property type="match status" value="1"/>
</dbReference>
<dbReference type="Pfam" id="PF12840">
    <property type="entry name" value="HTH_20"/>
    <property type="match status" value="1"/>
</dbReference>
<dbReference type="InterPro" id="IPR001845">
    <property type="entry name" value="HTH_ArsR_DNA-bd_dom"/>
</dbReference>
<dbReference type="SUPFAM" id="SSF46785">
    <property type="entry name" value="Winged helix' DNA-binding domain"/>
    <property type="match status" value="1"/>
</dbReference>
<proteinExistence type="predicted"/>
<dbReference type="InterPro" id="IPR011991">
    <property type="entry name" value="ArsR-like_HTH"/>
</dbReference>
<dbReference type="PROSITE" id="PS50987">
    <property type="entry name" value="HTH_ARSR_2"/>
    <property type="match status" value="1"/>
</dbReference>
<gene>
    <name evidence="5" type="ORF">10D02-22</name>
</gene>
<accession>Q1EHY3</accession>
<protein>
    <submittedName>
        <fullName evidence="5">ArsR regulatory protein</fullName>
    </submittedName>
</protein>
<keyword evidence="1" id="KW-0805">Transcription regulation</keyword>
<dbReference type="PRINTS" id="PR00778">
    <property type="entry name" value="HTHARSR"/>
</dbReference>
<reference evidence="5" key="1">
    <citation type="submission" date="2006-06" db="EMBL/GenBank/DDBJ databases">
        <title>Construction and analysis of a metagenomic library from a deep-sea sediment of east Pacific nodule Province.</title>
        <authorList>
            <person name="Xu M."/>
            <person name="Xiao X."/>
            <person name="Wang F."/>
        </authorList>
    </citation>
    <scope>NUCLEOTIDE SEQUENCE</scope>
</reference>
<evidence type="ECO:0000256" key="2">
    <source>
        <dbReference type="ARBA" id="ARBA00023125"/>
    </source>
</evidence>
<dbReference type="GO" id="GO:0003700">
    <property type="term" value="F:DNA-binding transcription factor activity"/>
    <property type="evidence" value="ECO:0007669"/>
    <property type="project" value="InterPro"/>
</dbReference>